<dbReference type="AlphaFoldDB" id="A0A7D5TP05"/>
<evidence type="ECO:0000313" key="4">
    <source>
        <dbReference type="Proteomes" id="UP000509667"/>
    </source>
</evidence>
<dbReference type="Gene3D" id="3.30.360.10">
    <property type="entry name" value="Dihydrodipicolinate Reductase, domain 2"/>
    <property type="match status" value="1"/>
</dbReference>
<dbReference type="InterPro" id="IPR051450">
    <property type="entry name" value="Gfo/Idh/MocA_Oxidoreductases"/>
</dbReference>
<dbReference type="Pfam" id="PF22725">
    <property type="entry name" value="GFO_IDH_MocA_C3"/>
    <property type="match status" value="1"/>
</dbReference>
<proteinExistence type="predicted"/>
<protein>
    <submittedName>
        <fullName evidence="3">Gfo/Idh/MocA family oxidoreductase</fullName>
    </submittedName>
</protein>
<dbReference type="GO" id="GO:0000166">
    <property type="term" value="F:nucleotide binding"/>
    <property type="evidence" value="ECO:0007669"/>
    <property type="project" value="InterPro"/>
</dbReference>
<sequence>MGQVGQRAPSPRWHRRRTVVSDQVSTGVVGVGNMGRHHARVYSELPEVDLVGVADADAGRAVEVAAEFDTTARDRDELLARADAVSVVVPTRFHEAVARAAIDAGTDILVEKPFVADPAVGRDLLAAARGADCLVQVGHIERYNPAVRALGDVMVDADPIAFAARRQGPPVDRDTVDSVVFDLMIHDIDVICSLTDEPVTDVSAVGAASGGHVVAQLEFADGRVASLTASRVTQERVRDLAVTAEDCHVEVDYVDQSVEIHRHSLPEYVATDGDVRYRHESVIERPTVETGEPLKNELSSFAESVRERVEPETTGEDGIRAVELAERIEAAAERDTDVTPAEVPRP</sequence>
<dbReference type="PANTHER" id="PTHR43377">
    <property type="entry name" value="BILIVERDIN REDUCTASE A"/>
    <property type="match status" value="1"/>
</dbReference>
<evidence type="ECO:0000313" key="3">
    <source>
        <dbReference type="EMBL" id="QLH77774.1"/>
    </source>
</evidence>
<name>A0A7D5TP05_9EURY</name>
<gene>
    <name evidence="3" type="ORF">HZS55_10870</name>
</gene>
<dbReference type="InterPro" id="IPR036291">
    <property type="entry name" value="NAD(P)-bd_dom_sf"/>
</dbReference>
<dbReference type="InterPro" id="IPR055170">
    <property type="entry name" value="GFO_IDH_MocA-like_dom"/>
</dbReference>
<dbReference type="SUPFAM" id="SSF55347">
    <property type="entry name" value="Glyceraldehyde-3-phosphate dehydrogenase-like, C-terminal domain"/>
    <property type="match status" value="1"/>
</dbReference>
<keyword evidence="4" id="KW-1185">Reference proteome</keyword>
<dbReference type="EMBL" id="CP058910">
    <property type="protein sequence ID" value="QLH77774.1"/>
    <property type="molecule type" value="Genomic_DNA"/>
</dbReference>
<evidence type="ECO:0000259" key="2">
    <source>
        <dbReference type="Pfam" id="PF22725"/>
    </source>
</evidence>
<dbReference type="InterPro" id="IPR000683">
    <property type="entry name" value="Gfo/Idh/MocA-like_OxRdtase_N"/>
</dbReference>
<dbReference type="PANTHER" id="PTHR43377:SF1">
    <property type="entry name" value="BILIVERDIN REDUCTASE A"/>
    <property type="match status" value="1"/>
</dbReference>
<evidence type="ECO:0000259" key="1">
    <source>
        <dbReference type="Pfam" id="PF01408"/>
    </source>
</evidence>
<feature type="domain" description="GFO/IDH/MocA-like oxidoreductase" evidence="2">
    <location>
        <begin position="173"/>
        <end position="238"/>
    </location>
</feature>
<dbReference type="Pfam" id="PF01408">
    <property type="entry name" value="GFO_IDH_MocA"/>
    <property type="match status" value="1"/>
</dbReference>
<dbReference type="GeneID" id="56078371"/>
<dbReference type="RefSeq" id="WP_179911693.1">
    <property type="nucleotide sequence ID" value="NZ_CP058910.1"/>
</dbReference>
<dbReference type="Gene3D" id="3.40.50.720">
    <property type="entry name" value="NAD(P)-binding Rossmann-like Domain"/>
    <property type="match status" value="1"/>
</dbReference>
<dbReference type="SUPFAM" id="SSF51735">
    <property type="entry name" value="NAD(P)-binding Rossmann-fold domains"/>
    <property type="match status" value="1"/>
</dbReference>
<dbReference type="KEGG" id="hrr:HZS55_10870"/>
<organism evidence="3 4">
    <name type="scientific">Halosimplex rubrum</name>
    <dbReference type="NCBI Taxonomy" id="869889"/>
    <lineage>
        <taxon>Archaea</taxon>
        <taxon>Methanobacteriati</taxon>
        <taxon>Methanobacteriota</taxon>
        <taxon>Stenosarchaea group</taxon>
        <taxon>Halobacteria</taxon>
        <taxon>Halobacteriales</taxon>
        <taxon>Haloarculaceae</taxon>
        <taxon>Halosimplex</taxon>
    </lineage>
</organism>
<feature type="domain" description="Gfo/Idh/MocA-like oxidoreductase N-terminal" evidence="1">
    <location>
        <begin position="26"/>
        <end position="139"/>
    </location>
</feature>
<dbReference type="Proteomes" id="UP000509667">
    <property type="component" value="Chromosome"/>
</dbReference>
<dbReference type="OrthoDB" id="25239at2157"/>
<reference evidence="3 4" key="1">
    <citation type="submission" date="2020-07" db="EMBL/GenBank/DDBJ databases">
        <title>Halosimplex pelagicum sp. nov. and Halosimplex rubrum sp. nov., isolated from salted brown alga Laminaria, and emended description of the genus Halosimplex.</title>
        <authorList>
            <person name="Cui H."/>
        </authorList>
    </citation>
    <scope>NUCLEOTIDE SEQUENCE [LARGE SCALE GENOMIC DNA]</scope>
    <source>
        <strain evidence="3 4">R27</strain>
    </source>
</reference>
<accession>A0A7D5TP05</accession>